<accession>A0A1M3T2B3</accession>
<organism evidence="2 3">
    <name type="scientific">Aspergillus luchuensis (strain CBS 106.47)</name>
    <dbReference type="NCBI Taxonomy" id="1137211"/>
    <lineage>
        <taxon>Eukaryota</taxon>
        <taxon>Fungi</taxon>
        <taxon>Dikarya</taxon>
        <taxon>Ascomycota</taxon>
        <taxon>Pezizomycotina</taxon>
        <taxon>Eurotiomycetes</taxon>
        <taxon>Eurotiomycetidae</taxon>
        <taxon>Eurotiales</taxon>
        <taxon>Aspergillaceae</taxon>
        <taxon>Aspergillus</taxon>
        <taxon>Aspergillus subgen. Circumdati</taxon>
    </lineage>
</organism>
<gene>
    <name evidence="2" type="ORF">ASPFODRAFT_395276</name>
</gene>
<keyword evidence="1" id="KW-0812">Transmembrane</keyword>
<reference evidence="3" key="1">
    <citation type="journal article" date="2017" name="Genome Biol.">
        <title>Comparative genomics reveals high biological diversity and specific adaptations in the industrially and medically important fungal genus Aspergillus.</title>
        <authorList>
            <person name="de Vries R.P."/>
            <person name="Riley R."/>
            <person name="Wiebenga A."/>
            <person name="Aguilar-Osorio G."/>
            <person name="Amillis S."/>
            <person name="Uchima C.A."/>
            <person name="Anderluh G."/>
            <person name="Asadollahi M."/>
            <person name="Askin M."/>
            <person name="Barry K."/>
            <person name="Battaglia E."/>
            <person name="Bayram O."/>
            <person name="Benocci T."/>
            <person name="Braus-Stromeyer S.A."/>
            <person name="Caldana C."/>
            <person name="Canovas D."/>
            <person name="Cerqueira G.C."/>
            <person name="Chen F."/>
            <person name="Chen W."/>
            <person name="Choi C."/>
            <person name="Clum A."/>
            <person name="Dos Santos R.A."/>
            <person name="Damasio A.R."/>
            <person name="Diallinas G."/>
            <person name="Emri T."/>
            <person name="Fekete E."/>
            <person name="Flipphi M."/>
            <person name="Freyberg S."/>
            <person name="Gallo A."/>
            <person name="Gournas C."/>
            <person name="Habgood R."/>
            <person name="Hainaut M."/>
            <person name="Harispe M.L."/>
            <person name="Henrissat B."/>
            <person name="Hilden K.S."/>
            <person name="Hope R."/>
            <person name="Hossain A."/>
            <person name="Karabika E."/>
            <person name="Karaffa L."/>
            <person name="Karanyi Z."/>
            <person name="Krasevec N."/>
            <person name="Kuo A."/>
            <person name="Kusch H."/>
            <person name="LaButti K."/>
            <person name="Lagendijk E.L."/>
            <person name="Lapidus A."/>
            <person name="Levasseur A."/>
            <person name="Lindquist E."/>
            <person name="Lipzen A."/>
            <person name="Logrieco A.F."/>
            <person name="MacCabe A."/>
            <person name="Maekelae M.R."/>
            <person name="Malavazi I."/>
            <person name="Melin P."/>
            <person name="Meyer V."/>
            <person name="Mielnichuk N."/>
            <person name="Miskei M."/>
            <person name="Molnar A.P."/>
            <person name="Mule G."/>
            <person name="Ngan C.Y."/>
            <person name="Orejas M."/>
            <person name="Orosz E."/>
            <person name="Ouedraogo J.P."/>
            <person name="Overkamp K.M."/>
            <person name="Park H.-S."/>
            <person name="Perrone G."/>
            <person name="Piumi F."/>
            <person name="Punt P.J."/>
            <person name="Ram A.F."/>
            <person name="Ramon A."/>
            <person name="Rauscher S."/>
            <person name="Record E."/>
            <person name="Riano-Pachon D.M."/>
            <person name="Robert V."/>
            <person name="Roehrig J."/>
            <person name="Ruller R."/>
            <person name="Salamov A."/>
            <person name="Salih N.S."/>
            <person name="Samson R.A."/>
            <person name="Sandor E."/>
            <person name="Sanguinetti M."/>
            <person name="Schuetze T."/>
            <person name="Sepcic K."/>
            <person name="Shelest E."/>
            <person name="Sherlock G."/>
            <person name="Sophianopoulou V."/>
            <person name="Squina F.M."/>
            <person name="Sun H."/>
            <person name="Susca A."/>
            <person name="Todd R.B."/>
            <person name="Tsang A."/>
            <person name="Unkles S.E."/>
            <person name="van de Wiele N."/>
            <person name="van Rossen-Uffink D."/>
            <person name="Oliveira J.V."/>
            <person name="Vesth T.C."/>
            <person name="Visser J."/>
            <person name="Yu J.-H."/>
            <person name="Zhou M."/>
            <person name="Andersen M.R."/>
            <person name="Archer D.B."/>
            <person name="Baker S.E."/>
            <person name="Benoit I."/>
            <person name="Brakhage A.A."/>
            <person name="Braus G.H."/>
            <person name="Fischer R."/>
            <person name="Frisvad J.C."/>
            <person name="Goldman G.H."/>
            <person name="Houbraken J."/>
            <person name="Oakley B."/>
            <person name="Pocsi I."/>
            <person name="Scazzocchio C."/>
            <person name="Seiboth B."/>
            <person name="vanKuyk P.A."/>
            <person name="Wortman J."/>
            <person name="Dyer P.S."/>
            <person name="Grigoriev I.V."/>
        </authorList>
    </citation>
    <scope>NUCLEOTIDE SEQUENCE [LARGE SCALE GENOMIC DNA]</scope>
    <source>
        <strain evidence="3">CBS 106.47</strain>
    </source>
</reference>
<protein>
    <submittedName>
        <fullName evidence="2">Uncharacterized protein</fullName>
    </submittedName>
</protein>
<sequence length="75" mass="8625">MVFFEVSTTGSKKPKCKTMAWASLDVDPHRVLQLEENQHRHTTELGQLHQVFANSFALLLFGYHVISGFLSWCLF</sequence>
<keyword evidence="1" id="KW-0472">Membrane</keyword>
<dbReference type="Proteomes" id="UP000184063">
    <property type="component" value="Unassembled WGS sequence"/>
</dbReference>
<name>A0A1M3T2B3_ASPLC</name>
<proteinExistence type="predicted"/>
<evidence type="ECO:0000256" key="1">
    <source>
        <dbReference type="SAM" id="Phobius"/>
    </source>
</evidence>
<evidence type="ECO:0000313" key="2">
    <source>
        <dbReference type="EMBL" id="OJZ80899.1"/>
    </source>
</evidence>
<evidence type="ECO:0000313" key="3">
    <source>
        <dbReference type="Proteomes" id="UP000184063"/>
    </source>
</evidence>
<keyword evidence="1" id="KW-1133">Transmembrane helix</keyword>
<dbReference type="EMBL" id="KV878252">
    <property type="protein sequence ID" value="OJZ80899.1"/>
    <property type="molecule type" value="Genomic_DNA"/>
</dbReference>
<dbReference type="VEuPathDB" id="FungiDB:ASPFODRAFT_395276"/>
<dbReference type="AlphaFoldDB" id="A0A1M3T2B3"/>
<feature type="transmembrane region" description="Helical" evidence="1">
    <location>
        <begin position="51"/>
        <end position="74"/>
    </location>
</feature>